<sequence>MNFETWEPVYGQILDDFGYPREGDQRAREALRELVEDQTDGNATAAVEETLAGLAFEGETVAVAGGAPGLEDDLVAIERASVVVAASNAAETLRTLGVDVDCMVTDLDKVPETAQELATEGVPVAVHAHGDNIDVIESIVPAFDIESVIPTTQARPTGPVYNFGGFTDGDRAAFLADAMGAERLLFPGWEFDDETVTAEKRQKLAWAARLLRWLERRRDEQFALLDGRRTELDVSSFG</sequence>
<keyword evidence="1" id="KW-0460">Magnesium</keyword>
<dbReference type="InterPro" id="IPR002826">
    <property type="entry name" value="MptE-like"/>
</dbReference>
<keyword evidence="1" id="KW-0547">Nucleotide-binding</keyword>
<evidence type="ECO:0000256" key="1">
    <source>
        <dbReference type="HAMAP-Rule" id="MF_02131"/>
    </source>
</evidence>
<dbReference type="EMBL" id="JBHSZI010000001">
    <property type="protein sequence ID" value="MFC7056889.1"/>
    <property type="molecule type" value="Genomic_DNA"/>
</dbReference>
<dbReference type="GO" id="GO:0016301">
    <property type="term" value="F:kinase activity"/>
    <property type="evidence" value="ECO:0007669"/>
    <property type="project" value="UniProtKB-KW"/>
</dbReference>
<reference evidence="3 4" key="1">
    <citation type="journal article" date="2019" name="Int. J. Syst. Evol. Microbiol.">
        <title>The Global Catalogue of Microorganisms (GCM) 10K type strain sequencing project: providing services to taxonomists for standard genome sequencing and annotation.</title>
        <authorList>
            <consortium name="The Broad Institute Genomics Platform"/>
            <consortium name="The Broad Institute Genome Sequencing Center for Infectious Disease"/>
            <person name="Wu L."/>
            <person name="Ma J."/>
        </authorList>
    </citation>
    <scope>NUCLEOTIDE SEQUENCE [LARGE SCALE GENOMIC DNA]</scope>
    <source>
        <strain evidence="3 4">JCM 30072</strain>
    </source>
</reference>
<dbReference type="PANTHER" id="PTHR39648:SF1">
    <property type="entry name" value="6-HYDROXYMETHYL-7,8-DIHYDROPTERIN PYROPHOSPHOKINASE"/>
    <property type="match status" value="1"/>
</dbReference>
<dbReference type="RefSeq" id="WP_267162593.1">
    <property type="nucleotide sequence ID" value="NZ_CP112972.1"/>
</dbReference>
<dbReference type="GO" id="GO:0005524">
    <property type="term" value="F:ATP binding"/>
    <property type="evidence" value="ECO:0007669"/>
    <property type="project" value="UniProtKB-UniRule"/>
</dbReference>
<dbReference type="HAMAP" id="MF_02131">
    <property type="entry name" value="HMPDK_arch"/>
    <property type="match status" value="1"/>
</dbReference>
<dbReference type="GeneID" id="76628672"/>
<dbReference type="GO" id="GO:0003848">
    <property type="term" value="F:2-amino-4-hydroxy-6-hydroxymethyldihydropteridine diphosphokinase activity"/>
    <property type="evidence" value="ECO:0007669"/>
    <property type="project" value="UniProtKB-UniRule"/>
</dbReference>
<dbReference type="EC" id="2.7.6.3" evidence="1"/>
<keyword evidence="1" id="KW-0808">Transferase</keyword>
<dbReference type="AlphaFoldDB" id="A0ABD5VZS1"/>
<keyword evidence="1" id="KW-0418">Kinase</keyword>
<evidence type="ECO:0000313" key="4">
    <source>
        <dbReference type="Proteomes" id="UP001596445"/>
    </source>
</evidence>
<accession>A0ABD5VZS1</accession>
<name>A0ABD5VZS1_9EURY</name>
<comment type="similarity">
    <text evidence="1">Belongs to the archaeal 6-HMPDK family.</text>
</comment>
<keyword evidence="1" id="KW-0067">ATP-binding</keyword>
<comment type="cofactor">
    <cofactor evidence="1">
        <name>Mg(2+)</name>
        <dbReference type="ChEBI" id="CHEBI:18420"/>
    </cofactor>
</comment>
<dbReference type="GO" id="GO:0046654">
    <property type="term" value="P:tetrahydrofolate biosynthetic process"/>
    <property type="evidence" value="ECO:0007669"/>
    <property type="project" value="UniProtKB-UniRule"/>
</dbReference>
<comment type="pathway">
    <text evidence="1">Cofactor biosynthesis; tetrahydrofolate biosynthesis; 2-amino-4-hydroxy-6-hydroxymethyl-7,8-dihydropteridine diphosphate from 7,8-dihydroneopterin triphosphate: step 4/4.</text>
</comment>
<proteinExistence type="inferred from homology"/>
<dbReference type="GO" id="GO:0000287">
    <property type="term" value="F:magnesium ion binding"/>
    <property type="evidence" value="ECO:0007669"/>
    <property type="project" value="UniProtKB-UniRule"/>
</dbReference>
<dbReference type="Proteomes" id="UP001596445">
    <property type="component" value="Unassembled WGS sequence"/>
</dbReference>
<dbReference type="GO" id="GO:0046656">
    <property type="term" value="P:folic acid biosynthetic process"/>
    <property type="evidence" value="ECO:0007669"/>
    <property type="project" value="UniProtKB-KW"/>
</dbReference>
<comment type="function">
    <text evidence="1">Catalyzes the transfer of diphosphate from ATP to 6-hydroxymethyl-7,8-dihydropterin (6-HMD), leading to 6-hydroxymethyl-7,8-dihydropterin diphosphate (6-HMDP).</text>
</comment>
<evidence type="ECO:0000313" key="3">
    <source>
        <dbReference type="EMBL" id="MFC7056889.1"/>
    </source>
</evidence>
<comment type="caution">
    <text evidence="3">The sequence shown here is derived from an EMBL/GenBank/DDBJ whole genome shotgun (WGS) entry which is preliminary data.</text>
</comment>
<organism evidence="3 4">
    <name type="scientific">Halovenus salina</name>
    <dbReference type="NCBI Taxonomy" id="1510225"/>
    <lineage>
        <taxon>Archaea</taxon>
        <taxon>Methanobacteriati</taxon>
        <taxon>Methanobacteriota</taxon>
        <taxon>Stenosarchaea group</taxon>
        <taxon>Halobacteria</taxon>
        <taxon>Halobacteriales</taxon>
        <taxon>Haloarculaceae</taxon>
        <taxon>Halovenus</taxon>
    </lineage>
</organism>
<keyword evidence="1" id="KW-0289">Folate biosynthesis</keyword>
<dbReference type="Pfam" id="PF01973">
    <property type="entry name" value="MptE-like"/>
    <property type="match status" value="1"/>
</dbReference>
<dbReference type="InterPro" id="IPR027510">
    <property type="entry name" value="HMPDK_MptE"/>
</dbReference>
<comment type="catalytic activity">
    <reaction evidence="1">
        <text>6-hydroxymethyl-7,8-dihydropterin + ATP = (7,8-dihydropterin-6-yl)methyl diphosphate + AMP + H(+)</text>
        <dbReference type="Rhea" id="RHEA:11412"/>
        <dbReference type="ChEBI" id="CHEBI:15378"/>
        <dbReference type="ChEBI" id="CHEBI:30616"/>
        <dbReference type="ChEBI" id="CHEBI:44841"/>
        <dbReference type="ChEBI" id="CHEBI:72950"/>
        <dbReference type="ChEBI" id="CHEBI:456215"/>
        <dbReference type="EC" id="2.7.6.3"/>
    </reaction>
</comment>
<evidence type="ECO:0000259" key="2">
    <source>
        <dbReference type="Pfam" id="PF01973"/>
    </source>
</evidence>
<gene>
    <name evidence="1" type="primary">mptE</name>
    <name evidence="3" type="ORF">ACFQQG_00220</name>
</gene>
<dbReference type="PANTHER" id="PTHR39648">
    <property type="entry name" value="6-HYDROXYMETHYL-7,8-DIHYDROPTERIN PYROPHOSPHOKINASE"/>
    <property type="match status" value="1"/>
</dbReference>
<keyword evidence="4" id="KW-1185">Reference proteome</keyword>
<feature type="domain" description="6-hydroxymethylpterin diphosphokinase MptE-like" evidence="2">
    <location>
        <begin position="55"/>
        <end position="192"/>
    </location>
</feature>
<protein>
    <recommendedName>
        <fullName evidence="1">6-hydroxymethyl-7,8-dihydropterin pyrophosphokinase</fullName>
        <shortName evidence="1">HPPK</shortName>
        <ecNumber evidence="1">2.7.6.3</ecNumber>
    </recommendedName>
    <alternativeName>
        <fullName evidence="1">2-amino-4-hydroxy-6-hydroxymethyldihydropteridine pyrophosphokinase</fullName>
    </alternativeName>
    <alternativeName>
        <fullName evidence="1">6-hydroxymethyl-7,8-dihydropterin diphosphokinase</fullName>
        <shortName evidence="1">6-HMPDK</shortName>
    </alternativeName>
    <alternativeName>
        <fullName evidence="1">7,8-dihydro-6-hydroxymethylpterin diphosphokinase</fullName>
    </alternativeName>
    <alternativeName>
        <fullName evidence="1">7,8-dihydro-6-hydroxymethylpterin pyrophosphokinase</fullName>
        <shortName evidence="1">PPPK</shortName>
    </alternativeName>
</protein>